<protein>
    <submittedName>
        <fullName evidence="1">Uncharacterized protein</fullName>
    </submittedName>
</protein>
<dbReference type="EMBL" id="JAPWTJ010002564">
    <property type="protein sequence ID" value="KAJ8965689.1"/>
    <property type="molecule type" value="Genomic_DNA"/>
</dbReference>
<dbReference type="Proteomes" id="UP001162164">
    <property type="component" value="Unassembled WGS sequence"/>
</dbReference>
<evidence type="ECO:0000313" key="2">
    <source>
        <dbReference type="Proteomes" id="UP001162164"/>
    </source>
</evidence>
<keyword evidence="2" id="KW-1185">Reference proteome</keyword>
<comment type="caution">
    <text evidence="1">The sequence shown here is derived from an EMBL/GenBank/DDBJ whole genome shotgun (WGS) entry which is preliminary data.</text>
</comment>
<evidence type="ECO:0000313" key="1">
    <source>
        <dbReference type="EMBL" id="KAJ8965689.1"/>
    </source>
</evidence>
<reference evidence="1" key="1">
    <citation type="journal article" date="2023" name="Insect Mol. Biol.">
        <title>Genome sequencing provides insights into the evolution of gene families encoding plant cell wall-degrading enzymes in longhorned beetles.</title>
        <authorList>
            <person name="Shin N.R."/>
            <person name="Okamura Y."/>
            <person name="Kirsch R."/>
            <person name="Pauchet Y."/>
        </authorList>
    </citation>
    <scope>NUCLEOTIDE SEQUENCE</scope>
    <source>
        <strain evidence="1">MMC_N1</strain>
    </source>
</reference>
<gene>
    <name evidence="1" type="ORF">NQ317_008785</name>
</gene>
<sequence length="113" mass="12713">MACACAKGISEHAIVEIVSVDDSAIRFYLHQIMLKNKNIEYYLALRPAHVNYQFIKYTSNKCTTQSVEINIFGKMPTDIARFLKLPNSKLYTGHCFSRTSVSLLANSGANLLH</sequence>
<accession>A0ABQ9ITX6</accession>
<organism evidence="1 2">
    <name type="scientific">Molorchus minor</name>
    <dbReference type="NCBI Taxonomy" id="1323400"/>
    <lineage>
        <taxon>Eukaryota</taxon>
        <taxon>Metazoa</taxon>
        <taxon>Ecdysozoa</taxon>
        <taxon>Arthropoda</taxon>
        <taxon>Hexapoda</taxon>
        <taxon>Insecta</taxon>
        <taxon>Pterygota</taxon>
        <taxon>Neoptera</taxon>
        <taxon>Endopterygota</taxon>
        <taxon>Coleoptera</taxon>
        <taxon>Polyphaga</taxon>
        <taxon>Cucujiformia</taxon>
        <taxon>Chrysomeloidea</taxon>
        <taxon>Cerambycidae</taxon>
        <taxon>Lamiinae</taxon>
        <taxon>Monochamini</taxon>
        <taxon>Molorchus</taxon>
    </lineage>
</organism>
<proteinExistence type="predicted"/>
<name>A0ABQ9ITX6_9CUCU</name>